<proteinExistence type="predicted"/>
<reference evidence="2" key="1">
    <citation type="submission" date="2020-05" db="EMBL/GenBank/DDBJ databases">
        <authorList>
            <person name="Chiriac C."/>
            <person name="Salcher M."/>
            <person name="Ghai R."/>
            <person name="Kavagutti S V."/>
        </authorList>
    </citation>
    <scope>NUCLEOTIDE SEQUENCE</scope>
</reference>
<sequence length="89" mass="9520">MLIRVLLVCLLSFGALLILTRMKPDGKNKSSFVKVTTTSTPLYTHPDREQKLTALARLSVGAIVAGAVFAIFVSVAIAYIVGTVTSLLQ</sequence>
<keyword evidence="1" id="KW-0812">Transmembrane</keyword>
<gene>
    <name evidence="2" type="ORF">UFOPK2166_00567</name>
</gene>
<protein>
    <submittedName>
        <fullName evidence="2">Unannotated protein</fullName>
    </submittedName>
</protein>
<evidence type="ECO:0000313" key="2">
    <source>
        <dbReference type="EMBL" id="CAB4646526.1"/>
    </source>
</evidence>
<evidence type="ECO:0000256" key="1">
    <source>
        <dbReference type="SAM" id="Phobius"/>
    </source>
</evidence>
<accession>A0A6J6KBI7</accession>
<feature type="transmembrane region" description="Helical" evidence="1">
    <location>
        <begin position="58"/>
        <end position="81"/>
    </location>
</feature>
<organism evidence="2">
    <name type="scientific">freshwater metagenome</name>
    <dbReference type="NCBI Taxonomy" id="449393"/>
    <lineage>
        <taxon>unclassified sequences</taxon>
        <taxon>metagenomes</taxon>
        <taxon>ecological metagenomes</taxon>
    </lineage>
</organism>
<name>A0A6J6KBI7_9ZZZZ</name>
<dbReference type="EMBL" id="CAEZWB010000056">
    <property type="protein sequence ID" value="CAB4646526.1"/>
    <property type="molecule type" value="Genomic_DNA"/>
</dbReference>
<keyword evidence="1" id="KW-0472">Membrane</keyword>
<keyword evidence="1" id="KW-1133">Transmembrane helix</keyword>
<dbReference type="AlphaFoldDB" id="A0A6J6KBI7"/>